<comment type="caution">
    <text evidence="2">The sequence shown here is derived from an EMBL/GenBank/DDBJ whole genome shotgun (WGS) entry which is preliminary data.</text>
</comment>
<accession>R6R429</accession>
<dbReference type="Pfam" id="PF12728">
    <property type="entry name" value="HTH_17"/>
    <property type="match status" value="1"/>
</dbReference>
<evidence type="ECO:0000259" key="1">
    <source>
        <dbReference type="Pfam" id="PF12728"/>
    </source>
</evidence>
<evidence type="ECO:0000313" key="2">
    <source>
        <dbReference type="EMBL" id="CDC43663.1"/>
    </source>
</evidence>
<dbReference type="InterPro" id="IPR010093">
    <property type="entry name" value="SinI_DNA-bd"/>
</dbReference>
<dbReference type="Gene3D" id="3.90.105.50">
    <property type="match status" value="1"/>
</dbReference>
<reference evidence="2" key="1">
    <citation type="submission" date="2012-11" db="EMBL/GenBank/DDBJ databases">
        <title>Dependencies among metagenomic species, viruses, plasmids and units of genetic variation.</title>
        <authorList>
            <person name="Nielsen H.B."/>
            <person name="Almeida M."/>
            <person name="Juncker A.S."/>
            <person name="Rasmussen S."/>
            <person name="Li J."/>
            <person name="Sunagawa S."/>
            <person name="Plichta D."/>
            <person name="Gautier L."/>
            <person name="Le Chatelier E."/>
            <person name="Peletier E."/>
            <person name="Bonde I."/>
            <person name="Nielsen T."/>
            <person name="Manichanh C."/>
            <person name="Arumugam M."/>
            <person name="Batto J."/>
            <person name="Santos M.B.Q.D."/>
            <person name="Blom N."/>
            <person name="Borruel N."/>
            <person name="Burgdorf K.S."/>
            <person name="Boumezbeur F."/>
            <person name="Casellas F."/>
            <person name="Dore J."/>
            <person name="Guarner F."/>
            <person name="Hansen T."/>
            <person name="Hildebrand F."/>
            <person name="Kaas R.S."/>
            <person name="Kennedy S."/>
            <person name="Kristiansen K."/>
            <person name="Kultima J.R."/>
            <person name="Leonard P."/>
            <person name="Levenez F."/>
            <person name="Lund O."/>
            <person name="Moumen B."/>
            <person name="Le Paslier D."/>
            <person name="Pons N."/>
            <person name="Pedersen O."/>
            <person name="Prifti E."/>
            <person name="Qin J."/>
            <person name="Raes J."/>
            <person name="Tap J."/>
            <person name="Tims S."/>
            <person name="Ussery D.W."/>
            <person name="Yamada T."/>
            <person name="MetaHit consortium"/>
            <person name="Renault P."/>
            <person name="Sicheritz-Ponten T."/>
            <person name="Bork P."/>
            <person name="Wang J."/>
            <person name="Brunak S."/>
            <person name="Ehrlich S.D."/>
        </authorList>
    </citation>
    <scope>NUCLEOTIDE SEQUENCE [LARGE SCALE GENOMIC DNA]</scope>
</reference>
<dbReference type="InterPro" id="IPR038148">
    <property type="entry name" value="Tn1545/Tn916_Xis"/>
</dbReference>
<dbReference type="Proteomes" id="UP000018142">
    <property type="component" value="Unassembled WGS sequence"/>
</dbReference>
<dbReference type="GO" id="GO:0003677">
    <property type="term" value="F:DNA binding"/>
    <property type="evidence" value="ECO:0007669"/>
    <property type="project" value="InterPro"/>
</dbReference>
<gene>
    <name evidence="2" type="ORF">BN788_01256</name>
</gene>
<dbReference type="EMBL" id="CBFJ010000022">
    <property type="protein sequence ID" value="CDC43663.1"/>
    <property type="molecule type" value="Genomic_DNA"/>
</dbReference>
<sequence length="65" mass="7456">MSDEMLTVSQAAKYLKVCDKTILRLINSKKLTASKVGNRWRIKNTDIDKYIRNTANSSDRGDNHE</sequence>
<protein>
    <submittedName>
        <fullName evidence="2">DNA binding domain excisionase family</fullName>
    </submittedName>
</protein>
<proteinExistence type="predicted"/>
<name>R6R429_9FIRM</name>
<feature type="domain" description="Helix-turn-helix" evidence="1">
    <location>
        <begin position="5"/>
        <end position="53"/>
    </location>
</feature>
<dbReference type="InterPro" id="IPR009061">
    <property type="entry name" value="DNA-bd_dom_put_sf"/>
</dbReference>
<evidence type="ECO:0000313" key="3">
    <source>
        <dbReference type="Proteomes" id="UP000018142"/>
    </source>
</evidence>
<organism evidence="2 3">
    <name type="scientific">[Eubacterium] siraeum CAG:80</name>
    <dbReference type="NCBI Taxonomy" id="1263080"/>
    <lineage>
        <taxon>Bacteria</taxon>
        <taxon>Bacillati</taxon>
        <taxon>Bacillota</taxon>
        <taxon>Clostridia</taxon>
        <taxon>Eubacteriales</taxon>
        <taxon>Oscillospiraceae</taxon>
        <taxon>Oscillospiraceae incertae sedis</taxon>
    </lineage>
</organism>
<dbReference type="NCBIfam" id="TIGR01764">
    <property type="entry name" value="excise"/>
    <property type="match status" value="1"/>
</dbReference>
<dbReference type="AlphaFoldDB" id="R6R429"/>
<dbReference type="SUPFAM" id="SSF46955">
    <property type="entry name" value="Putative DNA-binding domain"/>
    <property type="match status" value="1"/>
</dbReference>
<dbReference type="InterPro" id="IPR041657">
    <property type="entry name" value="HTH_17"/>
</dbReference>